<dbReference type="PANTHER" id="PTHR10885">
    <property type="entry name" value="ISOPENTENYL-DIPHOSPHATE DELTA-ISOMERASE"/>
    <property type="match status" value="1"/>
</dbReference>
<accession>D3PK71</accession>
<keyword evidence="10" id="KW-0460">Magnesium</keyword>
<dbReference type="EC" id="5.3.3.2" evidence="6"/>
<dbReference type="AlphaFoldDB" id="D3PK71"/>
<name>D3PK71_LEPSM</name>
<gene>
    <name evidence="16" type="primary">IDI1</name>
</gene>
<evidence type="ECO:0000256" key="6">
    <source>
        <dbReference type="ARBA" id="ARBA00012057"/>
    </source>
</evidence>
<evidence type="ECO:0000256" key="10">
    <source>
        <dbReference type="ARBA" id="ARBA00022842"/>
    </source>
</evidence>
<dbReference type="GO" id="GO:0009240">
    <property type="term" value="P:isopentenyl diphosphate biosynthetic process"/>
    <property type="evidence" value="ECO:0007669"/>
    <property type="project" value="TreeGrafter"/>
</dbReference>
<evidence type="ECO:0000256" key="5">
    <source>
        <dbReference type="ARBA" id="ARBA00007579"/>
    </source>
</evidence>
<comment type="similarity">
    <text evidence="5">Belongs to the IPP isomerase type 1 family.</text>
</comment>
<dbReference type="EMBL" id="BT122027">
    <property type="protein sequence ID" value="ADD38957.1"/>
    <property type="molecule type" value="mRNA"/>
</dbReference>
<evidence type="ECO:0000259" key="15">
    <source>
        <dbReference type="PROSITE" id="PS51462"/>
    </source>
</evidence>
<evidence type="ECO:0000256" key="4">
    <source>
        <dbReference type="ARBA" id="ARBA00004826"/>
    </source>
</evidence>
<protein>
    <recommendedName>
        <fullName evidence="6">isopentenyl-diphosphate Delta-isomerase</fullName>
        <ecNumber evidence="6">5.3.3.2</ecNumber>
    </recommendedName>
</protein>
<feature type="domain" description="Nudix hydrolase" evidence="15">
    <location>
        <begin position="56"/>
        <end position="205"/>
    </location>
</feature>
<comment type="pathway">
    <text evidence="4">Isoprenoid biosynthesis; dimethylallyl diphosphate biosynthesis; dimethylallyl diphosphate from isopentenyl diphosphate: step 1/1.</text>
</comment>
<dbReference type="GO" id="GO:0046872">
    <property type="term" value="F:metal ion binding"/>
    <property type="evidence" value="ECO:0007669"/>
    <property type="project" value="UniProtKB-KW"/>
</dbReference>
<keyword evidence="9" id="KW-0756">Sterol biosynthesis</keyword>
<dbReference type="OrthoDB" id="6147983at2759"/>
<dbReference type="PANTHER" id="PTHR10885:SF0">
    <property type="entry name" value="ISOPENTENYL-DIPHOSPHATE DELTA-ISOMERASE"/>
    <property type="match status" value="1"/>
</dbReference>
<dbReference type="GO" id="GO:0005737">
    <property type="term" value="C:cytoplasm"/>
    <property type="evidence" value="ECO:0007669"/>
    <property type="project" value="TreeGrafter"/>
</dbReference>
<evidence type="ECO:0000256" key="9">
    <source>
        <dbReference type="ARBA" id="ARBA00022778"/>
    </source>
</evidence>
<dbReference type="GO" id="GO:0006695">
    <property type="term" value="P:cholesterol biosynthetic process"/>
    <property type="evidence" value="ECO:0007669"/>
    <property type="project" value="UniProtKB-KW"/>
</dbReference>
<dbReference type="PROSITE" id="PS51462">
    <property type="entry name" value="NUDIX"/>
    <property type="match status" value="1"/>
</dbReference>
<evidence type="ECO:0000313" key="16">
    <source>
        <dbReference type="EMBL" id="ADD38957.1"/>
    </source>
</evidence>
<evidence type="ECO:0000256" key="2">
    <source>
        <dbReference type="ARBA" id="ARBA00001946"/>
    </source>
</evidence>
<keyword evidence="14 16" id="KW-0413">Isomerase</keyword>
<evidence type="ECO:0000256" key="13">
    <source>
        <dbReference type="ARBA" id="ARBA00023229"/>
    </source>
</evidence>
<dbReference type="Gene3D" id="3.90.79.10">
    <property type="entry name" value="Nucleoside Triphosphate Pyrophosphohydrolase"/>
    <property type="match status" value="1"/>
</dbReference>
<keyword evidence="8" id="KW-0479">Metal-binding</keyword>
<evidence type="ECO:0000256" key="11">
    <source>
        <dbReference type="ARBA" id="ARBA00022955"/>
    </source>
</evidence>
<evidence type="ECO:0000256" key="3">
    <source>
        <dbReference type="ARBA" id="ARBA00003951"/>
    </source>
</evidence>
<dbReference type="FunFam" id="3.90.79.10:FF:000012">
    <property type="entry name" value="Isopentenyl-diphosphate Delta-isomerase 1"/>
    <property type="match status" value="1"/>
</dbReference>
<comment type="function">
    <text evidence="3">Catalyzes the 1,3-allylic rearrangement of the homoallylic substrate isopentenyl (IPP) to its highly electrophilic allylic isomer, dimethylallyl diphosphate (DMAPP).</text>
</comment>
<sequence>MARREFQSCVALRNKIDPVQKVLLKEFCILVDEKDTILGKASKRKCHQLDSKGKSLLHRAFSLFIFNEKNELLLQRRSKTKITFPGFWTNTCCSHPLFDVPGESNGVIGAKTASRRRVFNELGIQPESLPLEKIQFLTRILYAAPSQCKIWGENELDYIMIFKGNVVINPNPEEVYEVLYLKYEDMSDFVKEESSKGTLTPWFEIISKEFLPRWWKSIDNLESFVDKDKIHSFY</sequence>
<keyword evidence="12" id="KW-0443">Lipid metabolism</keyword>
<dbReference type="GO" id="GO:0050992">
    <property type="term" value="P:dimethylallyl diphosphate biosynthetic process"/>
    <property type="evidence" value="ECO:0007669"/>
    <property type="project" value="UniProtKB-UniPathway"/>
</dbReference>
<organism evidence="16">
    <name type="scientific">Lepeophtheirus salmonis</name>
    <name type="common">Salmon louse</name>
    <name type="synonym">Caligus salmonis</name>
    <dbReference type="NCBI Taxonomy" id="72036"/>
    <lineage>
        <taxon>Eukaryota</taxon>
        <taxon>Metazoa</taxon>
        <taxon>Ecdysozoa</taxon>
        <taxon>Arthropoda</taxon>
        <taxon>Crustacea</taxon>
        <taxon>Multicrustacea</taxon>
        <taxon>Hexanauplia</taxon>
        <taxon>Copepoda</taxon>
        <taxon>Siphonostomatoida</taxon>
        <taxon>Caligidae</taxon>
        <taxon>Lepeophtheirus</taxon>
    </lineage>
</organism>
<keyword evidence="11" id="KW-0752">Steroid biosynthesis</keyword>
<dbReference type="GO" id="GO:0004452">
    <property type="term" value="F:isopentenyl-diphosphate delta-isomerase activity"/>
    <property type="evidence" value="ECO:0007669"/>
    <property type="project" value="UniProtKB-EC"/>
</dbReference>
<dbReference type="PIRSF" id="PIRSF018427">
    <property type="entry name" value="Isopntndiph_ism"/>
    <property type="match status" value="1"/>
</dbReference>
<evidence type="ECO:0000256" key="1">
    <source>
        <dbReference type="ARBA" id="ARBA00000374"/>
    </source>
</evidence>
<keyword evidence="7" id="KW-0444">Lipid biosynthesis</keyword>
<dbReference type="UniPathway" id="UPA00059">
    <property type="reaction ID" value="UER00104"/>
</dbReference>
<evidence type="ECO:0000256" key="7">
    <source>
        <dbReference type="ARBA" id="ARBA00022516"/>
    </source>
</evidence>
<keyword evidence="9" id="KW-0753">Steroid metabolism</keyword>
<evidence type="ECO:0000256" key="8">
    <source>
        <dbReference type="ARBA" id="ARBA00022723"/>
    </source>
</evidence>
<comment type="catalytic activity">
    <reaction evidence="1">
        <text>isopentenyl diphosphate = dimethylallyl diphosphate</text>
        <dbReference type="Rhea" id="RHEA:23284"/>
        <dbReference type="ChEBI" id="CHEBI:57623"/>
        <dbReference type="ChEBI" id="CHEBI:128769"/>
        <dbReference type="EC" id="5.3.3.2"/>
    </reaction>
</comment>
<evidence type="ECO:0000256" key="14">
    <source>
        <dbReference type="ARBA" id="ARBA00023235"/>
    </source>
</evidence>
<dbReference type="NCBIfam" id="TIGR02150">
    <property type="entry name" value="IPP_isom_1"/>
    <property type="match status" value="1"/>
</dbReference>
<keyword evidence="9" id="KW-0152">Cholesterol biosynthesis</keyword>
<dbReference type="InterPro" id="IPR011876">
    <property type="entry name" value="IsopentenylPP_isomerase_typ1"/>
</dbReference>
<keyword evidence="13" id="KW-0414">Isoprene biosynthesis</keyword>
<evidence type="ECO:0000256" key="12">
    <source>
        <dbReference type="ARBA" id="ARBA00023098"/>
    </source>
</evidence>
<proteinExistence type="evidence at transcript level"/>
<reference evidence="16" key="1">
    <citation type="submission" date="2010-03" db="EMBL/GenBank/DDBJ databases">
        <title>Atlantic Lepeophtheirus salmonis ESTs and full-length cDNAs.</title>
        <authorList>
            <person name="Yasuike M."/>
            <person name="von Schalburg K."/>
            <person name="Cooper G."/>
            <person name="Leong J."/>
            <person name="Nilsen F."/>
            <person name="Jones S.R.M."/>
            <person name="Koop B.F."/>
        </authorList>
    </citation>
    <scope>NUCLEOTIDE SEQUENCE</scope>
    <source>
        <strain evidence="16">Atlantic form</strain>
        <tissue evidence="16">Mixed tissue</tissue>
    </source>
</reference>
<dbReference type="Pfam" id="PF00293">
    <property type="entry name" value="NUDIX"/>
    <property type="match status" value="1"/>
</dbReference>
<keyword evidence="9" id="KW-1207">Sterol metabolism</keyword>
<dbReference type="InterPro" id="IPR000086">
    <property type="entry name" value="NUDIX_hydrolase_dom"/>
</dbReference>
<dbReference type="InterPro" id="IPR015797">
    <property type="entry name" value="NUDIX_hydrolase-like_dom_sf"/>
</dbReference>
<dbReference type="CDD" id="cd02885">
    <property type="entry name" value="NUDIX_IPP_Isomerase"/>
    <property type="match status" value="1"/>
</dbReference>
<dbReference type="SUPFAM" id="SSF55811">
    <property type="entry name" value="Nudix"/>
    <property type="match status" value="1"/>
</dbReference>
<keyword evidence="9" id="KW-0153">Cholesterol metabolism</keyword>
<comment type="cofactor">
    <cofactor evidence="2">
        <name>Mg(2+)</name>
        <dbReference type="ChEBI" id="CHEBI:18420"/>
    </cofactor>
</comment>